<feature type="compositionally biased region" description="Low complexity" evidence="1">
    <location>
        <begin position="86"/>
        <end position="99"/>
    </location>
</feature>
<reference evidence="2 3" key="1">
    <citation type="submission" date="2016-10" db="EMBL/GenBank/DDBJ databases">
        <authorList>
            <person name="de Groot N.N."/>
        </authorList>
    </citation>
    <scope>NUCLEOTIDE SEQUENCE [LARGE SCALE GENOMIC DNA]</scope>
    <source>
        <strain evidence="2 3">OK461</strain>
    </source>
</reference>
<name>A0A1I2KQZ9_9ACTN</name>
<gene>
    <name evidence="2" type="ORF">SAMN02787118_110318</name>
</gene>
<feature type="region of interest" description="Disordered" evidence="1">
    <location>
        <begin position="1"/>
        <end position="26"/>
    </location>
</feature>
<evidence type="ECO:0000256" key="1">
    <source>
        <dbReference type="SAM" id="MobiDB-lite"/>
    </source>
</evidence>
<accession>A0A1I2KQZ9</accession>
<evidence type="ECO:0000313" key="2">
    <source>
        <dbReference type="EMBL" id="SFF68749.1"/>
    </source>
</evidence>
<protein>
    <submittedName>
        <fullName evidence="2">Uncharacterized protein</fullName>
    </submittedName>
</protein>
<dbReference type="Proteomes" id="UP000181942">
    <property type="component" value="Unassembled WGS sequence"/>
</dbReference>
<evidence type="ECO:0000313" key="3">
    <source>
        <dbReference type="Proteomes" id="UP000181942"/>
    </source>
</evidence>
<sequence>MADGGSLGEEEFEPADKPVGFPPGSNRWTGLYGHPARGHGRVGRASAYCGGMGEIVVVYELDKPMARRSSPGIPAGEERSVRKVHAAPSAPGAPSSTGPRTLCGKDTFAMETARWKPSEHPGAPWHPAEYASVVCSDCDAVIET</sequence>
<dbReference type="AlphaFoldDB" id="A0A1I2KQZ9"/>
<organism evidence="2 3">
    <name type="scientific">Streptomyces mirabilis</name>
    <dbReference type="NCBI Taxonomy" id="68239"/>
    <lineage>
        <taxon>Bacteria</taxon>
        <taxon>Bacillati</taxon>
        <taxon>Actinomycetota</taxon>
        <taxon>Actinomycetes</taxon>
        <taxon>Kitasatosporales</taxon>
        <taxon>Streptomycetaceae</taxon>
        <taxon>Streptomyces</taxon>
    </lineage>
</organism>
<feature type="region of interest" description="Disordered" evidence="1">
    <location>
        <begin position="66"/>
        <end position="106"/>
    </location>
</feature>
<proteinExistence type="predicted"/>
<dbReference type="EMBL" id="FONR01000010">
    <property type="protein sequence ID" value="SFF68749.1"/>
    <property type="molecule type" value="Genomic_DNA"/>
</dbReference>